<protein>
    <submittedName>
        <fullName evidence="6">M14 family metallopeptidase</fullName>
        <ecNumber evidence="6">3.4.17.-</ecNumber>
    </submittedName>
</protein>
<dbReference type="Pfam" id="PF00246">
    <property type="entry name" value="Peptidase_M14"/>
    <property type="match status" value="1"/>
</dbReference>
<evidence type="ECO:0000256" key="4">
    <source>
        <dbReference type="SAM" id="SignalP"/>
    </source>
</evidence>
<dbReference type="InterPro" id="IPR000834">
    <property type="entry name" value="Peptidase_M14"/>
</dbReference>
<accession>A0ABW1YJ02</accession>
<evidence type="ECO:0000313" key="7">
    <source>
        <dbReference type="Proteomes" id="UP001596425"/>
    </source>
</evidence>
<comment type="caution">
    <text evidence="6">The sequence shown here is derived from an EMBL/GenBank/DDBJ whole genome shotgun (WGS) entry which is preliminary data.</text>
</comment>
<dbReference type="EMBL" id="JBHSVR010000001">
    <property type="protein sequence ID" value="MFC6632012.1"/>
    <property type="molecule type" value="Genomic_DNA"/>
</dbReference>
<feature type="chain" id="PRO_5045103343" evidence="4">
    <location>
        <begin position="25"/>
        <end position="610"/>
    </location>
</feature>
<dbReference type="GO" id="GO:0004180">
    <property type="term" value="F:carboxypeptidase activity"/>
    <property type="evidence" value="ECO:0007669"/>
    <property type="project" value="UniProtKB-KW"/>
</dbReference>
<evidence type="ECO:0000256" key="2">
    <source>
        <dbReference type="ARBA" id="ARBA00005988"/>
    </source>
</evidence>
<name>A0ABW1YJ02_9GAMM</name>
<dbReference type="RefSeq" id="WP_226864905.1">
    <property type="nucleotide sequence ID" value="NZ_JACZFR010000026.1"/>
</dbReference>
<comment type="cofactor">
    <cofactor evidence="1">
        <name>Zn(2+)</name>
        <dbReference type="ChEBI" id="CHEBI:29105"/>
    </cofactor>
</comment>
<evidence type="ECO:0000313" key="6">
    <source>
        <dbReference type="EMBL" id="MFC6632012.1"/>
    </source>
</evidence>
<feature type="signal peptide" evidence="4">
    <location>
        <begin position="1"/>
        <end position="24"/>
    </location>
</feature>
<dbReference type="SUPFAM" id="SSF53187">
    <property type="entry name" value="Zn-dependent exopeptidases"/>
    <property type="match status" value="1"/>
</dbReference>
<feature type="domain" description="Peptidase M14" evidence="5">
    <location>
        <begin position="69"/>
        <end position="353"/>
    </location>
</feature>
<keyword evidence="6" id="KW-0645">Protease</keyword>
<dbReference type="PANTHER" id="PTHR11705:SF145">
    <property type="entry name" value="PEPTIDASE M14 CARBOXYPEPTIDASE A DOMAIN-CONTAINING PROTEIN"/>
    <property type="match status" value="1"/>
</dbReference>
<gene>
    <name evidence="6" type="ORF">ACFQBM_01895</name>
</gene>
<keyword evidence="6" id="KW-0121">Carboxypeptidase</keyword>
<proteinExistence type="inferred from homology"/>
<sequence>MLKVTKFAGSALFAHCLMAVATFASHSAQSDSQLQAPLPKLIPWQGASEQLIVREGDWVTPAEANDFRTTPNYRQTRAFIDRLAADSADIEIIEIGTSTGGRQVQLVTLTEGGSDPRTNGKPTLLVQAGIHSGEIDGKDASLMLLRDYVNGDRELRQLIERTNLLLIPILNVDGHERADLYSRMNQRGPDNAGWRTNGNNLNLNRDYAKLDTPEMRAVMGVINAYKPSLYLDIHVTDGEDYQYDITYGYNGSFATDSPASTKWLETRLQKDLDSALTASGHIPGPLVFGVNRQDFAEGINHWTAPPRFSNGLGDLRHTPTVLVENHSLKPYRQRVLGTYVLIDAALKALAEDGDRLSQAIADDQKRRPQNQVLAWATNKKPDLSVFAQKPFKGIAYRKEKNPISGTEQVAWLGEALDYPSLPVFVDNVKAVEVRVPEAFYLPKNETLVLERLQAHGIEITEPRRRAAALTRFKVDKHEFAESPFEGHFRVKGEFEEEQIEAPLDGYAKISTDQPLGSLAVALLDPRGPDSFFQWGFFNRIFQRTEYYEPYALVPLAQQMLQRDPALKKEFEQRLQDKAFAEDPKARLDFFYQRSPYYDQVYLMYPVLMEY</sequence>
<comment type="similarity">
    <text evidence="2 3">Belongs to the peptidase M14 family.</text>
</comment>
<dbReference type="CDD" id="cd06241">
    <property type="entry name" value="M14-like"/>
    <property type="match status" value="1"/>
</dbReference>
<keyword evidence="6" id="KW-0378">Hydrolase</keyword>
<keyword evidence="7" id="KW-1185">Reference proteome</keyword>
<organism evidence="6 7">
    <name type="scientific">Microbulbifer taiwanensis</name>
    <dbReference type="NCBI Taxonomy" id="986746"/>
    <lineage>
        <taxon>Bacteria</taxon>
        <taxon>Pseudomonadati</taxon>
        <taxon>Pseudomonadota</taxon>
        <taxon>Gammaproteobacteria</taxon>
        <taxon>Cellvibrionales</taxon>
        <taxon>Microbulbiferaceae</taxon>
        <taxon>Microbulbifer</taxon>
    </lineage>
</organism>
<evidence type="ECO:0000256" key="3">
    <source>
        <dbReference type="PROSITE-ProRule" id="PRU01379"/>
    </source>
</evidence>
<dbReference type="SMART" id="SM00631">
    <property type="entry name" value="Zn_pept"/>
    <property type="match status" value="1"/>
</dbReference>
<dbReference type="PANTHER" id="PTHR11705">
    <property type="entry name" value="PROTEASE FAMILY M14 CARBOXYPEPTIDASE A,B"/>
    <property type="match status" value="1"/>
</dbReference>
<dbReference type="Gene3D" id="3.40.630.10">
    <property type="entry name" value="Zn peptidases"/>
    <property type="match status" value="1"/>
</dbReference>
<comment type="caution">
    <text evidence="3">Lacks conserved residue(s) required for the propagation of feature annotation.</text>
</comment>
<reference evidence="7" key="1">
    <citation type="journal article" date="2019" name="Int. J. Syst. Evol. Microbiol.">
        <title>The Global Catalogue of Microorganisms (GCM) 10K type strain sequencing project: providing services to taxonomists for standard genome sequencing and annotation.</title>
        <authorList>
            <consortium name="The Broad Institute Genomics Platform"/>
            <consortium name="The Broad Institute Genome Sequencing Center for Infectious Disease"/>
            <person name="Wu L."/>
            <person name="Ma J."/>
        </authorList>
    </citation>
    <scope>NUCLEOTIDE SEQUENCE [LARGE SCALE GENOMIC DNA]</scope>
    <source>
        <strain evidence="7">CGMCC 1.13718</strain>
    </source>
</reference>
<evidence type="ECO:0000256" key="1">
    <source>
        <dbReference type="ARBA" id="ARBA00001947"/>
    </source>
</evidence>
<dbReference type="EC" id="3.4.17.-" evidence="6"/>
<keyword evidence="4" id="KW-0732">Signal</keyword>
<evidence type="ECO:0000259" key="5">
    <source>
        <dbReference type="PROSITE" id="PS52035"/>
    </source>
</evidence>
<dbReference type="Proteomes" id="UP001596425">
    <property type="component" value="Unassembled WGS sequence"/>
</dbReference>
<dbReference type="PROSITE" id="PS52035">
    <property type="entry name" value="PEPTIDASE_M14"/>
    <property type="match status" value="1"/>
</dbReference>